<dbReference type="GO" id="GO:0008236">
    <property type="term" value="F:serine-type peptidase activity"/>
    <property type="evidence" value="ECO:0007669"/>
    <property type="project" value="UniProtKB-KW"/>
</dbReference>
<evidence type="ECO:0000313" key="4">
    <source>
        <dbReference type="Proteomes" id="UP000824232"/>
    </source>
</evidence>
<keyword evidence="1" id="KW-0645">Protease</keyword>
<dbReference type="Gene3D" id="2.30.42.60">
    <property type="match status" value="1"/>
</dbReference>
<sequence>MHFLKKLKLQIIFPLLILFIMPTNIYAYSKYIIPGGETIGIEVNSKGVLVVGFYEVDSKYIGKDAGFLIGDTITEINNTKVNNIDEMVKAVNEEADSNNQLDVTIIRNGKSSNLTLDMICDSDAVCKTGLYVKDEITGIGTLTYIDPKTTIFGALGHEITERTTGERFEIKDGKIFKATVTDNTKSENGSPGEKNATYDESVTYGKINSNEESGIFGKYSSELLDTEALEVGTKDDVKKGEAIIRTVINGNEVKEYKINILNVNKDTDIKNILFEITDEELLKETGGVIQGMSGSPIIQNNKIIGAVTHVIVSDAKKGYGIFITTMLEEGDKSASN</sequence>
<evidence type="ECO:0000256" key="1">
    <source>
        <dbReference type="ARBA" id="ARBA00022825"/>
    </source>
</evidence>
<feature type="domain" description="Peptidase S55" evidence="2">
    <location>
        <begin position="109"/>
        <end position="336"/>
    </location>
</feature>
<dbReference type="NCBIfam" id="TIGR02860">
    <property type="entry name" value="spore_IV_B"/>
    <property type="match status" value="1"/>
</dbReference>
<dbReference type="Pfam" id="PF05580">
    <property type="entry name" value="Peptidase_S55"/>
    <property type="match status" value="1"/>
</dbReference>
<dbReference type="Proteomes" id="UP000824232">
    <property type="component" value="Unassembled WGS sequence"/>
</dbReference>
<protein>
    <submittedName>
        <fullName evidence="3">SpoIVB peptidase</fullName>
        <ecNumber evidence="3">3.4.21.116</ecNumber>
    </submittedName>
</protein>
<keyword evidence="3" id="KW-0378">Hydrolase</keyword>
<keyword evidence="1" id="KW-0720">Serine protease</keyword>
<organism evidence="3 4">
    <name type="scientific">Candidatus Onthousia excrementipullorum</name>
    <dbReference type="NCBI Taxonomy" id="2840884"/>
    <lineage>
        <taxon>Bacteria</taxon>
        <taxon>Bacillati</taxon>
        <taxon>Bacillota</taxon>
        <taxon>Bacilli</taxon>
        <taxon>Candidatus Onthousia</taxon>
    </lineage>
</organism>
<evidence type="ECO:0000313" key="3">
    <source>
        <dbReference type="EMBL" id="HIR59277.1"/>
    </source>
</evidence>
<dbReference type="EC" id="3.4.21.116" evidence="3"/>
<evidence type="ECO:0000259" key="2">
    <source>
        <dbReference type="PROSITE" id="PS51494"/>
    </source>
</evidence>
<gene>
    <name evidence="3" type="primary">spoIVB</name>
    <name evidence="3" type="ORF">IAB38_04430</name>
</gene>
<reference evidence="3" key="1">
    <citation type="submission" date="2020-10" db="EMBL/GenBank/DDBJ databases">
        <authorList>
            <person name="Gilroy R."/>
        </authorList>
    </citation>
    <scope>NUCLEOTIDE SEQUENCE</scope>
    <source>
        <strain evidence="3">CHK184-20233</strain>
    </source>
</reference>
<reference evidence="3" key="2">
    <citation type="journal article" date="2021" name="PeerJ">
        <title>Extensive microbial diversity within the chicken gut microbiome revealed by metagenomics and culture.</title>
        <authorList>
            <person name="Gilroy R."/>
            <person name="Ravi A."/>
            <person name="Getino M."/>
            <person name="Pursley I."/>
            <person name="Horton D.L."/>
            <person name="Alikhan N.F."/>
            <person name="Baker D."/>
            <person name="Gharbi K."/>
            <person name="Hall N."/>
            <person name="Watson M."/>
            <person name="Adriaenssens E.M."/>
            <person name="Foster-Nyarko E."/>
            <person name="Jarju S."/>
            <person name="Secka A."/>
            <person name="Antonio M."/>
            <person name="Oren A."/>
            <person name="Chaudhuri R.R."/>
            <person name="La Ragione R."/>
            <person name="Hildebrand F."/>
            <person name="Pallen M.J."/>
        </authorList>
    </citation>
    <scope>NUCLEOTIDE SEQUENCE</scope>
    <source>
        <strain evidence="3">CHK184-20233</strain>
    </source>
</reference>
<dbReference type="InterPro" id="IPR036034">
    <property type="entry name" value="PDZ_sf"/>
</dbReference>
<dbReference type="EMBL" id="DVHC01000044">
    <property type="protein sequence ID" value="HIR59277.1"/>
    <property type="molecule type" value="Genomic_DNA"/>
</dbReference>
<accession>A0A9D1DUG6</accession>
<dbReference type="PROSITE" id="PS51494">
    <property type="entry name" value="SPOIVB"/>
    <property type="match status" value="1"/>
</dbReference>
<dbReference type="InterPro" id="IPR001478">
    <property type="entry name" value="PDZ"/>
</dbReference>
<dbReference type="AlphaFoldDB" id="A0A9D1DUG6"/>
<dbReference type="SUPFAM" id="SSF50156">
    <property type="entry name" value="PDZ domain-like"/>
    <property type="match status" value="1"/>
</dbReference>
<dbReference type="InterPro" id="IPR014219">
    <property type="entry name" value="SpoIVB"/>
</dbReference>
<comment type="caution">
    <text evidence="3">The sequence shown here is derived from an EMBL/GenBank/DDBJ whole genome shotgun (WGS) entry which is preliminary data.</text>
</comment>
<dbReference type="Pfam" id="PF13180">
    <property type="entry name" value="PDZ_2"/>
    <property type="match status" value="1"/>
</dbReference>
<name>A0A9D1DUG6_9FIRM</name>
<dbReference type="SUPFAM" id="SSF50494">
    <property type="entry name" value="Trypsin-like serine proteases"/>
    <property type="match status" value="1"/>
</dbReference>
<dbReference type="InterPro" id="IPR009003">
    <property type="entry name" value="Peptidase_S1_PA"/>
</dbReference>
<dbReference type="InterPro" id="IPR008763">
    <property type="entry name" value="Peptidase_S55"/>
</dbReference>
<proteinExistence type="predicted"/>